<gene>
    <name evidence="3" type="ORF">G6011_01945</name>
</gene>
<keyword evidence="4" id="KW-1185">Reference proteome</keyword>
<evidence type="ECO:0000259" key="2">
    <source>
        <dbReference type="Pfam" id="PF07287"/>
    </source>
</evidence>
<dbReference type="Proteomes" id="UP001199106">
    <property type="component" value="Unassembled WGS sequence"/>
</dbReference>
<dbReference type="EMBL" id="JAANER010000006">
    <property type="protein sequence ID" value="KAG9188022.1"/>
    <property type="molecule type" value="Genomic_DNA"/>
</dbReference>
<dbReference type="InterPro" id="IPR010839">
    <property type="entry name" value="AtuA_N"/>
</dbReference>
<feature type="domain" description="Acyclic terpene utilisation N-terminal" evidence="2">
    <location>
        <begin position="25"/>
        <end position="162"/>
    </location>
</feature>
<evidence type="ECO:0000256" key="1">
    <source>
        <dbReference type="SAM" id="MobiDB-lite"/>
    </source>
</evidence>
<accession>A0AAD4I721</accession>
<sequence>MTTHGSRKVKQKPTKSENGTVSLEERKKNAMYADTFVQCFEPAIPNLVKNKTKLAVHAGASDTELLAEVVVDMLERQGASHLKVAWIEGDDVTGQVNSLIKKGEKFESLMHGKKLDEWGMEPVCAQAYLGGLCIAEAFRQAADVVLAGRVADAAPVIGAAAWVVLLRFPVARPNVVRWWHDWKNDQFDQLAGALIACHLVECSAYVTGKYYSMFKDLMKTGKHINMGFPIAEVEYDGSFNIAKEKDTGGCVIVGTCTSQLLYEIQGPLYYNCDVTADITDVKMEQIGEDLVRVTGVIGFPPPPTTKVGITPPASWQCEWHMFVCGLDIEEKCKMTEDRIRYTMGDNVNRFKTLRFHQNGSSPIDAHNQDVATVDFRIFAQTSDAELVRPDIPNGFNRWCLKVFLQSAPSLSLSNNLRQLAPKPYYDYSVSLLPQDQLPLRVHAMYGKKKNSYEASSPANISSFGETARAPLGYVVAGRLGDKASDCNCGFFVRHDDEWDWLRPFMTIERVKQLFGKDEYTDAMEYMRAKTVDLPKRFLDRGRI</sequence>
<dbReference type="Pfam" id="PF07287">
    <property type="entry name" value="AtuA"/>
    <property type="match status" value="2"/>
</dbReference>
<feature type="compositionally biased region" description="Basic residues" evidence="1">
    <location>
        <begin position="1"/>
        <end position="13"/>
    </location>
</feature>
<evidence type="ECO:0000313" key="3">
    <source>
        <dbReference type="EMBL" id="KAG9188022.1"/>
    </source>
</evidence>
<dbReference type="PANTHER" id="PTHR47585">
    <property type="match status" value="1"/>
</dbReference>
<dbReference type="PANTHER" id="PTHR47585:SF2">
    <property type="entry name" value="DUF1446 DOMAIN PROTEIN (AFU_ORTHOLOGUE AFUA_6G11420)"/>
    <property type="match status" value="1"/>
</dbReference>
<feature type="region of interest" description="Disordered" evidence="1">
    <location>
        <begin position="1"/>
        <end position="22"/>
    </location>
</feature>
<reference evidence="3" key="1">
    <citation type="submission" date="2021-07" db="EMBL/GenBank/DDBJ databases">
        <title>Genome Resource of American Ginseng Black Spot Pathogen Alternaria panax.</title>
        <authorList>
            <person name="Qiu C."/>
            <person name="Wang W."/>
            <person name="Liu Z."/>
        </authorList>
    </citation>
    <scope>NUCLEOTIDE SEQUENCE</scope>
    <source>
        <strain evidence="3">BNCC115425</strain>
    </source>
</reference>
<name>A0AAD4I721_9PLEO</name>
<evidence type="ECO:0000313" key="4">
    <source>
        <dbReference type="Proteomes" id="UP001199106"/>
    </source>
</evidence>
<comment type="caution">
    <text evidence="3">The sequence shown here is derived from an EMBL/GenBank/DDBJ whole genome shotgun (WGS) entry which is preliminary data.</text>
</comment>
<feature type="domain" description="Acyclic terpene utilisation N-terminal" evidence="2">
    <location>
        <begin position="177"/>
        <end position="442"/>
    </location>
</feature>
<protein>
    <recommendedName>
        <fullName evidence="2">Acyclic terpene utilisation N-terminal domain-containing protein</fullName>
    </recommendedName>
</protein>
<organism evidence="3 4">
    <name type="scientific">Alternaria panax</name>
    <dbReference type="NCBI Taxonomy" id="48097"/>
    <lineage>
        <taxon>Eukaryota</taxon>
        <taxon>Fungi</taxon>
        <taxon>Dikarya</taxon>
        <taxon>Ascomycota</taxon>
        <taxon>Pezizomycotina</taxon>
        <taxon>Dothideomycetes</taxon>
        <taxon>Pleosporomycetidae</taxon>
        <taxon>Pleosporales</taxon>
        <taxon>Pleosporineae</taxon>
        <taxon>Pleosporaceae</taxon>
        <taxon>Alternaria</taxon>
        <taxon>Alternaria sect. Panax</taxon>
    </lineage>
</organism>
<dbReference type="AlphaFoldDB" id="A0AAD4I721"/>
<proteinExistence type="predicted"/>